<reference evidence="1 2" key="2">
    <citation type="journal article" date="2024" name="Int. J. Syst. Evol. Microbiol.">
        <title>Promethearchaeum syntrophicum gen. nov., sp. nov., an anaerobic, obligately syntrophic archaeon, the first isolate of the lineage 'Asgard' archaea, and proposal of the new archaeal phylum Promethearchaeota phyl. nov. and kingdom Promethearchaeati regn. nov.</title>
        <authorList>
            <person name="Imachi H."/>
            <person name="Nobu M.K."/>
            <person name="Kato S."/>
            <person name="Takaki Y."/>
            <person name="Miyazaki M."/>
            <person name="Miyata M."/>
            <person name="Ogawara M."/>
            <person name="Saito Y."/>
            <person name="Sakai S."/>
            <person name="Tahara Y.O."/>
            <person name="Takano Y."/>
            <person name="Tasumi E."/>
            <person name="Uematsu K."/>
            <person name="Yoshimura T."/>
            <person name="Itoh T."/>
            <person name="Ohkuma M."/>
            <person name="Takai K."/>
        </authorList>
    </citation>
    <scope>NUCLEOTIDE SEQUENCE [LARGE SCALE GENOMIC DNA]</scope>
    <source>
        <strain evidence="1 2">MK-D1</strain>
    </source>
</reference>
<protein>
    <submittedName>
        <fullName evidence="1">Uncharacterized protein</fullName>
    </submittedName>
</protein>
<dbReference type="GeneID" id="41330789"/>
<name>A0A5B9DCP0_9ARCH</name>
<reference evidence="1 2" key="1">
    <citation type="journal article" date="2020" name="Nature">
        <title>Isolation of an archaeon at the prokaryote-eukaryote interface.</title>
        <authorList>
            <person name="Imachi H."/>
            <person name="Nobu M.K."/>
            <person name="Nakahara N."/>
            <person name="Morono Y."/>
            <person name="Ogawara M."/>
            <person name="Takaki Y."/>
            <person name="Takano Y."/>
            <person name="Uematsu K."/>
            <person name="Ikuta T."/>
            <person name="Ito M."/>
            <person name="Matsui Y."/>
            <person name="Miyazaki M."/>
            <person name="Murata K."/>
            <person name="Saito Y."/>
            <person name="Sakai S."/>
            <person name="Song C."/>
            <person name="Tasumi E."/>
            <person name="Yamanaka Y."/>
            <person name="Yamaguchi T."/>
            <person name="Kamagata Y."/>
            <person name="Tamaki H."/>
            <person name="Takai K."/>
        </authorList>
    </citation>
    <scope>NUCLEOTIDE SEQUENCE [LARGE SCALE GENOMIC DNA]</scope>
    <source>
        <strain evidence="1 2">MK-D1</strain>
    </source>
</reference>
<organism evidence="1 2">
    <name type="scientific">Promethearchaeum syntrophicum</name>
    <dbReference type="NCBI Taxonomy" id="2594042"/>
    <lineage>
        <taxon>Archaea</taxon>
        <taxon>Promethearchaeati</taxon>
        <taxon>Promethearchaeota</taxon>
        <taxon>Promethearchaeia</taxon>
        <taxon>Promethearchaeales</taxon>
        <taxon>Promethearchaeaceae</taxon>
        <taxon>Promethearchaeum</taxon>
    </lineage>
</organism>
<evidence type="ECO:0000313" key="2">
    <source>
        <dbReference type="Proteomes" id="UP000321408"/>
    </source>
</evidence>
<keyword evidence="2" id="KW-1185">Reference proteome</keyword>
<gene>
    <name evidence="1" type="ORF">DSAG12_02809</name>
</gene>
<dbReference type="EMBL" id="CP042905">
    <property type="protein sequence ID" value="QEE16978.1"/>
    <property type="molecule type" value="Genomic_DNA"/>
</dbReference>
<dbReference type="KEGG" id="psyt:DSAG12_02809"/>
<dbReference type="RefSeq" id="WP_147663902.1">
    <property type="nucleotide sequence ID" value="NZ_CP042905.2"/>
</dbReference>
<evidence type="ECO:0000313" key="1">
    <source>
        <dbReference type="EMBL" id="QEE16978.1"/>
    </source>
</evidence>
<proteinExistence type="predicted"/>
<dbReference type="Proteomes" id="UP000321408">
    <property type="component" value="Chromosome"/>
</dbReference>
<sequence>MTIQKKNTNVGAFISNCGGCGRKFLSGYIIKYTPGTFSSCLHCHSDICVRCDKGALCSECFNSAPT</sequence>
<accession>A0A5B9DCP0</accession>
<dbReference type="AlphaFoldDB" id="A0A5B9DCP0"/>